<protein>
    <submittedName>
        <fullName evidence="1">Uncharacterized protein</fullName>
    </submittedName>
</protein>
<evidence type="ECO:0000313" key="1">
    <source>
        <dbReference type="EMBL" id="SHG08273.1"/>
    </source>
</evidence>
<dbReference type="Proteomes" id="UP000184287">
    <property type="component" value="Unassembled WGS sequence"/>
</dbReference>
<keyword evidence="2" id="KW-1185">Reference proteome</keyword>
<dbReference type="EMBL" id="FQUQ01000004">
    <property type="protein sequence ID" value="SHG08273.1"/>
    <property type="molecule type" value="Genomic_DNA"/>
</dbReference>
<proteinExistence type="predicted"/>
<dbReference type="AlphaFoldDB" id="A0A1M5GX22"/>
<accession>A0A1M5GX22</accession>
<dbReference type="OrthoDB" id="764701at2"/>
<gene>
    <name evidence="1" type="ORF">SAMN04488522_104406</name>
</gene>
<reference evidence="2" key="1">
    <citation type="submission" date="2016-11" db="EMBL/GenBank/DDBJ databases">
        <authorList>
            <person name="Varghese N."/>
            <person name="Submissions S."/>
        </authorList>
    </citation>
    <scope>NUCLEOTIDE SEQUENCE [LARGE SCALE GENOMIC DNA]</scope>
    <source>
        <strain evidence="2">DSM 16990</strain>
    </source>
</reference>
<sequence length="167" mass="18791">MEEQELLRKVGEALTQKDKTIEIEIKPAGKLQKLLMKKGFLKSKKVFKISPILVGNRYRVSAVAVNLPKDIFQNGKVNLTKAWEAIQKHTEDFIYVVGVCIQNTEKEPSKRLLRSLRWMDDQQFLKILDAALSQAGVTSFINSIVLISGASVLNVEEPVANPAQEQE</sequence>
<organism evidence="1 2">
    <name type="scientific">Pedobacter caeni</name>
    <dbReference type="NCBI Taxonomy" id="288992"/>
    <lineage>
        <taxon>Bacteria</taxon>
        <taxon>Pseudomonadati</taxon>
        <taxon>Bacteroidota</taxon>
        <taxon>Sphingobacteriia</taxon>
        <taxon>Sphingobacteriales</taxon>
        <taxon>Sphingobacteriaceae</taxon>
        <taxon>Pedobacter</taxon>
    </lineage>
</organism>
<dbReference type="RefSeq" id="WP_073233082.1">
    <property type="nucleotide sequence ID" value="NZ_FQUQ01000004.1"/>
</dbReference>
<evidence type="ECO:0000313" key="2">
    <source>
        <dbReference type="Proteomes" id="UP000184287"/>
    </source>
</evidence>
<name>A0A1M5GX22_9SPHI</name>
<dbReference type="STRING" id="288992.SAMN04488522_104406"/>